<gene>
    <name evidence="13" type="ORF">GH714_042493</name>
</gene>
<dbReference type="Pfam" id="PF01653">
    <property type="entry name" value="DNA_ligase_aden"/>
    <property type="match status" value="1"/>
</dbReference>
<dbReference type="SUPFAM" id="SSF56091">
    <property type="entry name" value="DNA ligase/mRNA capping enzyme, catalytic domain"/>
    <property type="match status" value="1"/>
</dbReference>
<evidence type="ECO:0000256" key="3">
    <source>
        <dbReference type="ARBA" id="ARBA00022598"/>
    </source>
</evidence>
<evidence type="ECO:0000256" key="4">
    <source>
        <dbReference type="ARBA" id="ARBA00022705"/>
    </source>
</evidence>
<dbReference type="AlphaFoldDB" id="A0A6A6K2Q0"/>
<evidence type="ECO:0000313" key="13">
    <source>
        <dbReference type="EMBL" id="KAF2281669.1"/>
    </source>
</evidence>
<dbReference type="Pfam" id="PF12826">
    <property type="entry name" value="HHH_2"/>
    <property type="match status" value="1"/>
</dbReference>
<dbReference type="Gene3D" id="1.10.150.20">
    <property type="entry name" value="5' to 3' exonuclease, C-terminal subdomain"/>
    <property type="match status" value="2"/>
</dbReference>
<accession>A0A6A6K2Q0</accession>
<dbReference type="NCBIfam" id="TIGR00575">
    <property type="entry name" value="dnlj"/>
    <property type="match status" value="1"/>
</dbReference>
<dbReference type="CDD" id="cd00114">
    <property type="entry name" value="LIGANc"/>
    <property type="match status" value="1"/>
</dbReference>
<dbReference type="InterPro" id="IPR041663">
    <property type="entry name" value="DisA/LigA_HHH"/>
</dbReference>
<comment type="caution">
    <text evidence="13">The sequence shown here is derived from an EMBL/GenBank/DDBJ whole genome shotgun (WGS) entry which is preliminary data.</text>
</comment>
<dbReference type="PROSITE" id="PS01055">
    <property type="entry name" value="DNA_LIGASE_N1"/>
    <property type="match status" value="1"/>
</dbReference>
<dbReference type="InterPro" id="IPR010994">
    <property type="entry name" value="RuvA_2-like"/>
</dbReference>
<comment type="cofactor">
    <cofactor evidence="1">
        <name>Mg(2+)</name>
        <dbReference type="ChEBI" id="CHEBI:18420"/>
    </cofactor>
</comment>
<evidence type="ECO:0000256" key="11">
    <source>
        <dbReference type="ARBA" id="ARBA00034005"/>
    </source>
</evidence>
<dbReference type="SUPFAM" id="SSF50249">
    <property type="entry name" value="Nucleic acid-binding proteins"/>
    <property type="match status" value="1"/>
</dbReference>
<dbReference type="Pfam" id="PF03119">
    <property type="entry name" value="DNA_ligase_ZBD"/>
    <property type="match status" value="1"/>
</dbReference>
<dbReference type="EMBL" id="JAAGAX010000511">
    <property type="protein sequence ID" value="KAF2281669.1"/>
    <property type="molecule type" value="Genomic_DNA"/>
</dbReference>
<evidence type="ECO:0000256" key="2">
    <source>
        <dbReference type="ARBA" id="ARBA00012722"/>
    </source>
</evidence>
<reference evidence="13 14" key="1">
    <citation type="journal article" date="2020" name="Mol. Plant">
        <title>The Chromosome-Based Rubber Tree Genome Provides New Insights into Spurge Genome Evolution and Rubber Biosynthesis.</title>
        <authorList>
            <person name="Liu J."/>
            <person name="Shi C."/>
            <person name="Shi C.C."/>
            <person name="Li W."/>
            <person name="Zhang Q.J."/>
            <person name="Zhang Y."/>
            <person name="Li K."/>
            <person name="Lu H.F."/>
            <person name="Shi C."/>
            <person name="Zhu S.T."/>
            <person name="Xiao Z.Y."/>
            <person name="Nan H."/>
            <person name="Yue Y."/>
            <person name="Zhu X.G."/>
            <person name="Wu Y."/>
            <person name="Hong X.N."/>
            <person name="Fan G.Y."/>
            <person name="Tong Y."/>
            <person name="Zhang D."/>
            <person name="Mao C.L."/>
            <person name="Liu Y.L."/>
            <person name="Hao S.J."/>
            <person name="Liu W.Q."/>
            <person name="Lv M.Q."/>
            <person name="Zhang H.B."/>
            <person name="Liu Y."/>
            <person name="Hu-Tang G.R."/>
            <person name="Wang J.P."/>
            <person name="Wang J.H."/>
            <person name="Sun Y.H."/>
            <person name="Ni S.B."/>
            <person name="Chen W.B."/>
            <person name="Zhang X.C."/>
            <person name="Jiao Y.N."/>
            <person name="Eichler E.E."/>
            <person name="Li G.H."/>
            <person name="Liu X."/>
            <person name="Gao L.Z."/>
        </authorList>
    </citation>
    <scope>NUCLEOTIDE SEQUENCE [LARGE SCALE GENOMIC DNA]</scope>
    <source>
        <strain evidence="14">cv. GT1</strain>
        <tissue evidence="13">Leaf</tissue>
    </source>
</reference>
<evidence type="ECO:0000259" key="12">
    <source>
        <dbReference type="PROSITE" id="PS50172"/>
    </source>
</evidence>
<dbReference type="SMART" id="SM00532">
    <property type="entry name" value="LIGANc"/>
    <property type="match status" value="1"/>
</dbReference>
<dbReference type="InterPro" id="IPR036249">
    <property type="entry name" value="Thioredoxin-like_sf"/>
</dbReference>
<dbReference type="GO" id="GO:0003911">
    <property type="term" value="F:DNA ligase (NAD+) activity"/>
    <property type="evidence" value="ECO:0007669"/>
    <property type="project" value="UniProtKB-EC"/>
</dbReference>
<keyword evidence="4" id="KW-0235">DNA replication</keyword>
<dbReference type="EC" id="6.5.1.2" evidence="2"/>
<keyword evidence="10" id="KW-0234">DNA repair</keyword>
<keyword evidence="3" id="KW-0436">Ligase</keyword>
<dbReference type="PROSITE" id="PS50172">
    <property type="entry name" value="BRCT"/>
    <property type="match status" value="1"/>
</dbReference>
<dbReference type="FunFam" id="2.40.50.140:FF:000012">
    <property type="entry name" value="DNA ligase"/>
    <property type="match status" value="1"/>
</dbReference>
<dbReference type="SUPFAM" id="SSF52833">
    <property type="entry name" value="Thioredoxin-like"/>
    <property type="match status" value="1"/>
</dbReference>
<dbReference type="GO" id="GO:0046872">
    <property type="term" value="F:metal ion binding"/>
    <property type="evidence" value="ECO:0007669"/>
    <property type="project" value="UniProtKB-KW"/>
</dbReference>
<evidence type="ECO:0000256" key="5">
    <source>
        <dbReference type="ARBA" id="ARBA00022723"/>
    </source>
</evidence>
<dbReference type="InterPro" id="IPR001357">
    <property type="entry name" value="BRCT_dom"/>
</dbReference>
<evidence type="ECO:0000256" key="6">
    <source>
        <dbReference type="ARBA" id="ARBA00022763"/>
    </source>
</evidence>
<dbReference type="Gene3D" id="3.40.50.10190">
    <property type="entry name" value="BRCT domain"/>
    <property type="match status" value="1"/>
</dbReference>
<dbReference type="Pfam" id="PF00462">
    <property type="entry name" value="Glutaredoxin"/>
    <property type="match status" value="1"/>
</dbReference>
<feature type="domain" description="BRCT" evidence="12">
    <location>
        <begin position="663"/>
        <end position="744"/>
    </location>
</feature>
<dbReference type="InterPro" id="IPR018239">
    <property type="entry name" value="DNA_ligase_AS"/>
</dbReference>
<evidence type="ECO:0000256" key="7">
    <source>
        <dbReference type="ARBA" id="ARBA00022833"/>
    </source>
</evidence>
<dbReference type="Gene3D" id="6.20.10.30">
    <property type="match status" value="1"/>
</dbReference>
<dbReference type="GO" id="GO:0006281">
    <property type="term" value="P:DNA repair"/>
    <property type="evidence" value="ECO:0007669"/>
    <property type="project" value="UniProtKB-KW"/>
</dbReference>
<dbReference type="InterPro" id="IPR004150">
    <property type="entry name" value="NAD_DNA_ligase_OB"/>
</dbReference>
<dbReference type="InterPro" id="IPR001679">
    <property type="entry name" value="DNA_ligase"/>
</dbReference>
<keyword evidence="14" id="KW-1185">Reference proteome</keyword>
<evidence type="ECO:0000313" key="14">
    <source>
        <dbReference type="Proteomes" id="UP000467840"/>
    </source>
</evidence>
<dbReference type="Pfam" id="PF03120">
    <property type="entry name" value="OB_DNA_ligase"/>
    <property type="match status" value="1"/>
</dbReference>
<dbReference type="InterPro" id="IPR013839">
    <property type="entry name" value="DNAligase_adenylation"/>
</dbReference>
<proteinExistence type="inferred from homology"/>
<protein>
    <recommendedName>
        <fullName evidence="2">DNA ligase (NAD(+))</fullName>
        <ecNumber evidence="2">6.5.1.2</ecNumber>
    </recommendedName>
</protein>
<dbReference type="HAMAP" id="MF_01588">
    <property type="entry name" value="DNA_ligase_A"/>
    <property type="match status" value="1"/>
</dbReference>
<dbReference type="PANTHER" id="PTHR23389">
    <property type="entry name" value="CHROMOSOME TRANSMISSION FIDELITY FACTOR 18"/>
    <property type="match status" value="1"/>
</dbReference>
<keyword evidence="5" id="KW-0479">Metal-binding</keyword>
<dbReference type="SUPFAM" id="SSF47781">
    <property type="entry name" value="RuvA domain 2-like"/>
    <property type="match status" value="1"/>
</dbReference>
<dbReference type="InterPro" id="IPR002109">
    <property type="entry name" value="Glutaredoxin"/>
</dbReference>
<dbReference type="InterPro" id="IPR012340">
    <property type="entry name" value="NA-bd_OB-fold"/>
</dbReference>
<evidence type="ECO:0000256" key="10">
    <source>
        <dbReference type="ARBA" id="ARBA00023204"/>
    </source>
</evidence>
<dbReference type="Proteomes" id="UP000467840">
    <property type="component" value="Unassembled WGS sequence"/>
</dbReference>
<keyword evidence="9" id="KW-0520">NAD</keyword>
<dbReference type="NCBIfam" id="NF005932">
    <property type="entry name" value="PRK07956.1"/>
    <property type="match status" value="1"/>
</dbReference>
<evidence type="ECO:0000256" key="9">
    <source>
        <dbReference type="ARBA" id="ARBA00023027"/>
    </source>
</evidence>
<dbReference type="InterPro" id="IPR004149">
    <property type="entry name" value="Znf_DNAligase_C4"/>
</dbReference>
<dbReference type="Gene3D" id="1.10.287.610">
    <property type="entry name" value="Helix hairpin bin"/>
    <property type="match status" value="1"/>
</dbReference>
<dbReference type="InterPro" id="IPR036420">
    <property type="entry name" value="BRCT_dom_sf"/>
</dbReference>
<dbReference type="Gene3D" id="3.30.470.30">
    <property type="entry name" value="DNA ligase/mRNA capping enzyme"/>
    <property type="match status" value="1"/>
</dbReference>
<comment type="catalytic activity">
    <reaction evidence="11">
        <text>NAD(+) + (deoxyribonucleotide)n-3'-hydroxyl + 5'-phospho-(deoxyribonucleotide)m = (deoxyribonucleotide)n+m + AMP + beta-nicotinamide D-nucleotide.</text>
        <dbReference type="EC" id="6.5.1.2"/>
    </reaction>
</comment>
<evidence type="ECO:0000256" key="1">
    <source>
        <dbReference type="ARBA" id="ARBA00001946"/>
    </source>
</evidence>
<evidence type="ECO:0000256" key="8">
    <source>
        <dbReference type="ARBA" id="ARBA00022842"/>
    </source>
</evidence>
<dbReference type="CDD" id="cd17748">
    <property type="entry name" value="BRCT_DNA_ligase_like"/>
    <property type="match status" value="1"/>
</dbReference>
<dbReference type="InterPro" id="IPR013840">
    <property type="entry name" value="DNAligase_N"/>
</dbReference>
<dbReference type="Gene3D" id="2.40.50.140">
    <property type="entry name" value="Nucleic acid-binding proteins"/>
    <property type="match status" value="1"/>
</dbReference>
<dbReference type="SMART" id="SM00292">
    <property type="entry name" value="BRCT"/>
    <property type="match status" value="1"/>
</dbReference>
<keyword evidence="7" id="KW-0862">Zinc</keyword>
<dbReference type="PROSITE" id="PS51354">
    <property type="entry name" value="GLUTAREDOXIN_2"/>
    <property type="match status" value="1"/>
</dbReference>
<keyword evidence="6" id="KW-0227">DNA damage</keyword>
<dbReference type="GO" id="GO:0006260">
    <property type="term" value="P:DNA replication"/>
    <property type="evidence" value="ECO:0007669"/>
    <property type="project" value="UniProtKB-KW"/>
</dbReference>
<dbReference type="PIRSF" id="PIRSF001604">
    <property type="entry name" value="LigA"/>
    <property type="match status" value="1"/>
</dbReference>
<name>A0A6A6K2Q0_HEVBR</name>
<keyword evidence="8" id="KW-0460">Magnesium</keyword>
<sequence length="744" mass="82543">MSSNPVADRIRNEIETSDVVLYMKGTADAPQCGFSGVVVEALRNVGVAFRDVDVLKDPELREGHYSGVAVVMLEQARRRLAGLNAKLRHHDVLYHGLDAPEVTDHQYDLLVQEKKKLLDEFPDIRQYDDYADVVGTPKTDSRFPKVQHLEPMLSLENAFTVQDVEKFITRVRRFLELQPDDILEFSCELKMDGMSFSALYHNGKLTRVATRGNGHFGEDITNNAMVLRGLPHQLDSAPAVLEVRGEIYMHHEDFEKLRGSCNFANPRNAAAGSIRQLNQKIVEERNLRYVAYSIVNSTFETQQEILKQLDEWGFHTNKQVLFTDKIEEAITFYNAVYTTRSELGYDIDGVVYKVNNINFQKLLGATGKSPRWAIAHKFPSTEARTRLLDITVQVGRTGVVTPIAELEPINIGGVVVARASLHNLNEIERKDVRIGDLVIVKRAGEVIPQVVDVDKTLRSSGSQKFVFPSHCPSCGSKLYREPGEVALRCAAELSCKAQALERVKHFVSRNGLNIMGLGAKQIEFFCNHGLINSIADIFSLEEKLHSINLDTEHGWGEKSVANLVAAIRNSATVGLSSFIFALGIRFIGVGAAKLIAEHYGSYKNWHQAMLALTKEHDTVQIRGLGEKSISSLKAFFSVQGNLEVLESLSTKLNILNEASQAQHSGSAISGKTVVFTGTLESMSRTEAKLQAESLGAKVANSVSANTWLLVAGSNPGSKHEKAMCLNVRIVDEQTWVKMVEDARS</sequence>
<dbReference type="Gene3D" id="3.40.30.10">
    <property type="entry name" value="Glutaredoxin"/>
    <property type="match status" value="1"/>
</dbReference>
<dbReference type="Pfam" id="PF00533">
    <property type="entry name" value="BRCT"/>
    <property type="match status" value="1"/>
</dbReference>
<organism evidence="13 14">
    <name type="scientific">Hevea brasiliensis</name>
    <name type="common">Para rubber tree</name>
    <name type="synonym">Siphonia brasiliensis</name>
    <dbReference type="NCBI Taxonomy" id="3981"/>
    <lineage>
        <taxon>Eukaryota</taxon>
        <taxon>Viridiplantae</taxon>
        <taxon>Streptophyta</taxon>
        <taxon>Embryophyta</taxon>
        <taxon>Tracheophyta</taxon>
        <taxon>Spermatophyta</taxon>
        <taxon>Magnoliopsida</taxon>
        <taxon>eudicotyledons</taxon>
        <taxon>Gunneridae</taxon>
        <taxon>Pentapetalae</taxon>
        <taxon>rosids</taxon>
        <taxon>fabids</taxon>
        <taxon>Malpighiales</taxon>
        <taxon>Euphorbiaceae</taxon>
        <taxon>Crotonoideae</taxon>
        <taxon>Micrandreae</taxon>
        <taxon>Hevea</taxon>
    </lineage>
</organism>
<dbReference type="GO" id="GO:0005829">
    <property type="term" value="C:cytosol"/>
    <property type="evidence" value="ECO:0007669"/>
    <property type="project" value="TreeGrafter"/>
</dbReference>
<dbReference type="SUPFAM" id="SSF52113">
    <property type="entry name" value="BRCT domain"/>
    <property type="match status" value="1"/>
</dbReference>
<dbReference type="PANTHER" id="PTHR23389:SF9">
    <property type="entry name" value="DNA LIGASE"/>
    <property type="match status" value="1"/>
</dbReference>